<dbReference type="PANTHER" id="PTHR20941:SF1">
    <property type="entry name" value="FOLIC ACID SYNTHESIS PROTEIN FOL1"/>
    <property type="match status" value="1"/>
</dbReference>
<dbReference type="Proteomes" id="UP000295292">
    <property type="component" value="Unassembled WGS sequence"/>
</dbReference>
<comment type="cofactor">
    <cofactor evidence="2 9">
        <name>Mg(2+)</name>
        <dbReference type="ChEBI" id="CHEBI:18420"/>
    </cofactor>
</comment>
<comment type="function">
    <text evidence="9">Catalyzes the condensation of para-aminobenzoate (pABA) with 6-hydroxymethyl-7,8-dihydropterin diphosphate (DHPt-PP) to form 7,8-dihydropteroate (H2Pte), the immediate precursor of folate derivatives.</text>
</comment>
<dbReference type="RefSeq" id="WP_133585615.1">
    <property type="nucleotide sequence ID" value="NZ_SNYV01000016.1"/>
</dbReference>
<evidence type="ECO:0000256" key="4">
    <source>
        <dbReference type="ARBA" id="ARBA00012458"/>
    </source>
</evidence>
<dbReference type="CDD" id="cd00739">
    <property type="entry name" value="DHPS"/>
    <property type="match status" value="1"/>
</dbReference>
<comment type="similarity">
    <text evidence="9">Belongs to the DHPS family.</text>
</comment>
<dbReference type="InterPro" id="IPR011005">
    <property type="entry name" value="Dihydropteroate_synth-like_sf"/>
</dbReference>
<name>A0A4R6WJD6_9SPHI</name>
<dbReference type="InterPro" id="IPR045031">
    <property type="entry name" value="DHP_synth-like"/>
</dbReference>
<dbReference type="SUPFAM" id="SSF51717">
    <property type="entry name" value="Dihydropteroate synthetase-like"/>
    <property type="match status" value="1"/>
</dbReference>
<keyword evidence="7 9" id="KW-0460">Magnesium</keyword>
<dbReference type="PROSITE" id="PS00792">
    <property type="entry name" value="DHPS_1"/>
    <property type="match status" value="1"/>
</dbReference>
<evidence type="ECO:0000256" key="2">
    <source>
        <dbReference type="ARBA" id="ARBA00001946"/>
    </source>
</evidence>
<dbReference type="UniPathway" id="UPA00077">
    <property type="reaction ID" value="UER00156"/>
</dbReference>
<comment type="caution">
    <text evidence="11">The sequence shown here is derived from an EMBL/GenBank/DDBJ whole genome shotgun (WGS) entry which is preliminary data.</text>
</comment>
<evidence type="ECO:0000313" key="11">
    <source>
        <dbReference type="EMBL" id="TDQ75707.1"/>
    </source>
</evidence>
<dbReference type="InterPro" id="IPR006390">
    <property type="entry name" value="DHP_synth_dom"/>
</dbReference>
<sequence>MYGLKTASCQSINLKGKLETFEKPQIMGILNVTPDSFFDGGQHNSLNAASIKAAQLIAQGADILDIGAYSSRPGAPLISIQEEIDRALPIIEYLVTHFPDTILSIDTFRAEVAHVAIQAGAHIINDISGGNLDEHMFDTVAKLQVPYILMHMRGTPETMQQHTDYDDIVEDIAVYFGQRIAQLRSLGVKDIILDPGFGFAKTIAQNHELLHRVSELHYLGLPILGGISRKSMIYKKLEITPQESLSATTALNTLLLQNGVQLLRVHDVLEAKQLIQLFYNQ</sequence>
<dbReference type="GO" id="GO:0005829">
    <property type="term" value="C:cytosol"/>
    <property type="evidence" value="ECO:0007669"/>
    <property type="project" value="TreeGrafter"/>
</dbReference>
<evidence type="ECO:0000256" key="6">
    <source>
        <dbReference type="ARBA" id="ARBA00022723"/>
    </source>
</evidence>
<proteinExistence type="inferred from homology"/>
<keyword evidence="5 9" id="KW-0808">Transferase</keyword>
<gene>
    <name evidence="11" type="ORF">CLV99_3401</name>
</gene>
<dbReference type="EMBL" id="SNYV01000016">
    <property type="protein sequence ID" value="TDQ75707.1"/>
    <property type="molecule type" value="Genomic_DNA"/>
</dbReference>
<dbReference type="OrthoDB" id="9811744at2"/>
<dbReference type="Pfam" id="PF00809">
    <property type="entry name" value="Pterin_bind"/>
    <property type="match status" value="1"/>
</dbReference>
<dbReference type="Gene3D" id="3.20.20.20">
    <property type="entry name" value="Dihydropteroate synthase-like"/>
    <property type="match status" value="1"/>
</dbReference>
<organism evidence="11 12">
    <name type="scientific">Sphingobacterium yanglingense</name>
    <dbReference type="NCBI Taxonomy" id="1437280"/>
    <lineage>
        <taxon>Bacteria</taxon>
        <taxon>Pseudomonadati</taxon>
        <taxon>Bacteroidota</taxon>
        <taxon>Sphingobacteriia</taxon>
        <taxon>Sphingobacteriales</taxon>
        <taxon>Sphingobacteriaceae</taxon>
        <taxon>Sphingobacterium</taxon>
    </lineage>
</organism>
<keyword evidence="12" id="KW-1185">Reference proteome</keyword>
<dbReference type="NCBIfam" id="TIGR01496">
    <property type="entry name" value="DHPS"/>
    <property type="match status" value="1"/>
</dbReference>
<dbReference type="EC" id="2.5.1.15" evidence="4 9"/>
<feature type="domain" description="Pterin-binding" evidence="10">
    <location>
        <begin position="24"/>
        <end position="276"/>
    </location>
</feature>
<dbReference type="GO" id="GO:0046656">
    <property type="term" value="P:folic acid biosynthetic process"/>
    <property type="evidence" value="ECO:0007669"/>
    <property type="project" value="UniProtKB-KW"/>
</dbReference>
<evidence type="ECO:0000256" key="8">
    <source>
        <dbReference type="ARBA" id="ARBA00022909"/>
    </source>
</evidence>
<dbReference type="AlphaFoldDB" id="A0A4R6WJD6"/>
<accession>A0A4R6WJD6</accession>
<dbReference type="InterPro" id="IPR000489">
    <property type="entry name" value="Pterin-binding_dom"/>
</dbReference>
<evidence type="ECO:0000256" key="7">
    <source>
        <dbReference type="ARBA" id="ARBA00022842"/>
    </source>
</evidence>
<dbReference type="PANTHER" id="PTHR20941">
    <property type="entry name" value="FOLATE SYNTHESIS PROTEINS"/>
    <property type="match status" value="1"/>
</dbReference>
<keyword evidence="6 9" id="KW-0479">Metal-binding</keyword>
<evidence type="ECO:0000259" key="10">
    <source>
        <dbReference type="PROSITE" id="PS50972"/>
    </source>
</evidence>
<keyword evidence="8 9" id="KW-0289">Folate biosynthesis</keyword>
<evidence type="ECO:0000256" key="5">
    <source>
        <dbReference type="ARBA" id="ARBA00022679"/>
    </source>
</evidence>
<comment type="pathway">
    <text evidence="3 9">Cofactor biosynthesis; tetrahydrofolate biosynthesis; 7,8-dihydrofolate from 2-amino-4-hydroxy-6-hydroxymethyl-7,8-dihydropteridine diphosphate and 4-aminobenzoate: step 1/2.</text>
</comment>
<dbReference type="GO" id="GO:0046872">
    <property type="term" value="F:metal ion binding"/>
    <property type="evidence" value="ECO:0007669"/>
    <property type="project" value="UniProtKB-KW"/>
</dbReference>
<evidence type="ECO:0000256" key="1">
    <source>
        <dbReference type="ARBA" id="ARBA00000012"/>
    </source>
</evidence>
<dbReference type="GO" id="GO:0046654">
    <property type="term" value="P:tetrahydrofolate biosynthetic process"/>
    <property type="evidence" value="ECO:0007669"/>
    <property type="project" value="UniProtKB-UniPathway"/>
</dbReference>
<dbReference type="GO" id="GO:0004156">
    <property type="term" value="F:dihydropteroate synthase activity"/>
    <property type="evidence" value="ECO:0007669"/>
    <property type="project" value="UniProtKB-EC"/>
</dbReference>
<evidence type="ECO:0000256" key="9">
    <source>
        <dbReference type="RuleBase" id="RU361205"/>
    </source>
</evidence>
<evidence type="ECO:0000256" key="3">
    <source>
        <dbReference type="ARBA" id="ARBA00004763"/>
    </source>
</evidence>
<dbReference type="PROSITE" id="PS50972">
    <property type="entry name" value="PTERIN_BINDING"/>
    <property type="match status" value="1"/>
</dbReference>
<evidence type="ECO:0000313" key="12">
    <source>
        <dbReference type="Proteomes" id="UP000295292"/>
    </source>
</evidence>
<comment type="catalytic activity">
    <reaction evidence="1">
        <text>(7,8-dihydropterin-6-yl)methyl diphosphate + 4-aminobenzoate = 7,8-dihydropteroate + diphosphate</text>
        <dbReference type="Rhea" id="RHEA:19949"/>
        <dbReference type="ChEBI" id="CHEBI:17836"/>
        <dbReference type="ChEBI" id="CHEBI:17839"/>
        <dbReference type="ChEBI" id="CHEBI:33019"/>
        <dbReference type="ChEBI" id="CHEBI:72950"/>
        <dbReference type="EC" id="2.5.1.15"/>
    </reaction>
</comment>
<protein>
    <recommendedName>
        <fullName evidence="4 9">Dihydropteroate synthase</fullName>
        <shortName evidence="9">DHPS</shortName>
        <ecNumber evidence="4 9">2.5.1.15</ecNumber>
    </recommendedName>
    <alternativeName>
        <fullName evidence="9">Dihydropteroate pyrophosphorylase</fullName>
    </alternativeName>
</protein>
<reference evidence="11 12" key="1">
    <citation type="submission" date="2019-03" db="EMBL/GenBank/DDBJ databases">
        <title>Genomic Encyclopedia of Archaeal and Bacterial Type Strains, Phase II (KMG-II): from individual species to whole genera.</title>
        <authorList>
            <person name="Goeker M."/>
        </authorList>
    </citation>
    <scope>NUCLEOTIDE SEQUENCE [LARGE SCALE GENOMIC DNA]</scope>
    <source>
        <strain evidence="11 12">DSM 28353</strain>
    </source>
</reference>
<dbReference type="PROSITE" id="PS00793">
    <property type="entry name" value="DHPS_2"/>
    <property type="match status" value="1"/>
</dbReference>